<comment type="similarity">
    <text evidence="2">Belongs to the DedA family.</text>
</comment>
<dbReference type="Proteomes" id="UP000681414">
    <property type="component" value="Unassembled WGS sequence"/>
</dbReference>
<evidence type="ECO:0000256" key="7">
    <source>
        <dbReference type="SAM" id="Phobius"/>
    </source>
</evidence>
<keyword evidence="10" id="KW-1185">Reference proteome</keyword>
<evidence type="ECO:0000256" key="6">
    <source>
        <dbReference type="ARBA" id="ARBA00023136"/>
    </source>
</evidence>
<dbReference type="AlphaFoldDB" id="A0A942TD52"/>
<evidence type="ECO:0000313" key="10">
    <source>
        <dbReference type="Proteomes" id="UP000681414"/>
    </source>
</evidence>
<feature type="transmembrane region" description="Helical" evidence="7">
    <location>
        <begin position="175"/>
        <end position="196"/>
    </location>
</feature>
<feature type="transmembrane region" description="Helical" evidence="7">
    <location>
        <begin position="48"/>
        <end position="71"/>
    </location>
</feature>
<keyword evidence="6 7" id="KW-0472">Membrane</keyword>
<protein>
    <submittedName>
        <fullName evidence="9">DedA family protein</fullName>
    </submittedName>
</protein>
<organism evidence="9 10">
    <name type="scientific">Lederbergia citri</name>
    <dbReference type="NCBI Taxonomy" id="2833580"/>
    <lineage>
        <taxon>Bacteria</taxon>
        <taxon>Bacillati</taxon>
        <taxon>Bacillota</taxon>
        <taxon>Bacilli</taxon>
        <taxon>Bacillales</taxon>
        <taxon>Bacillaceae</taxon>
        <taxon>Lederbergia</taxon>
    </lineage>
</organism>
<dbReference type="GO" id="GO:0005886">
    <property type="term" value="C:plasma membrane"/>
    <property type="evidence" value="ECO:0007669"/>
    <property type="project" value="UniProtKB-SubCell"/>
</dbReference>
<feature type="domain" description="VTT" evidence="8">
    <location>
        <begin position="30"/>
        <end position="160"/>
    </location>
</feature>
<dbReference type="InterPro" id="IPR032816">
    <property type="entry name" value="VTT_dom"/>
</dbReference>
<dbReference type="RefSeq" id="WP_213123474.1">
    <property type="nucleotide sequence ID" value="NZ_JAGYPG010000001.1"/>
</dbReference>
<comment type="caution">
    <text evidence="9">The sequence shown here is derived from an EMBL/GenBank/DDBJ whole genome shotgun (WGS) entry which is preliminary data.</text>
</comment>
<keyword evidence="3" id="KW-1003">Cell membrane</keyword>
<feature type="transmembrane region" description="Helical" evidence="7">
    <location>
        <begin position="12"/>
        <end position="36"/>
    </location>
</feature>
<proteinExistence type="inferred from homology"/>
<reference evidence="9 10" key="1">
    <citation type="submission" date="2021-05" db="EMBL/GenBank/DDBJ databases">
        <title>Novel Bacillus species.</title>
        <authorList>
            <person name="Liu G."/>
        </authorList>
    </citation>
    <scope>NUCLEOTIDE SEQUENCE [LARGE SCALE GENOMIC DNA]</scope>
    <source>
        <strain evidence="10">FJAT-49780</strain>
    </source>
</reference>
<keyword evidence="4 7" id="KW-0812">Transmembrane</keyword>
<dbReference type="Pfam" id="PF09335">
    <property type="entry name" value="VTT_dom"/>
    <property type="match status" value="1"/>
</dbReference>
<evidence type="ECO:0000256" key="1">
    <source>
        <dbReference type="ARBA" id="ARBA00004651"/>
    </source>
</evidence>
<evidence type="ECO:0000259" key="8">
    <source>
        <dbReference type="Pfam" id="PF09335"/>
    </source>
</evidence>
<evidence type="ECO:0000256" key="5">
    <source>
        <dbReference type="ARBA" id="ARBA00022989"/>
    </source>
</evidence>
<dbReference type="PANTHER" id="PTHR42709:SF6">
    <property type="entry name" value="UNDECAPRENYL PHOSPHATE TRANSPORTER A"/>
    <property type="match status" value="1"/>
</dbReference>
<gene>
    <name evidence="9" type="ORF">KHA97_04195</name>
</gene>
<comment type="subcellular location">
    <subcellularLocation>
        <location evidence="1">Cell membrane</location>
        <topology evidence="1">Multi-pass membrane protein</topology>
    </subcellularLocation>
</comment>
<name>A0A942TD52_9BACI</name>
<evidence type="ECO:0000256" key="2">
    <source>
        <dbReference type="ARBA" id="ARBA00010792"/>
    </source>
</evidence>
<dbReference type="PANTHER" id="PTHR42709">
    <property type="entry name" value="ALKALINE PHOSPHATASE LIKE PROTEIN"/>
    <property type="match status" value="1"/>
</dbReference>
<dbReference type="InterPro" id="IPR051311">
    <property type="entry name" value="DedA_domain"/>
</dbReference>
<evidence type="ECO:0000256" key="4">
    <source>
        <dbReference type="ARBA" id="ARBA00022692"/>
    </source>
</evidence>
<evidence type="ECO:0000256" key="3">
    <source>
        <dbReference type="ARBA" id="ARBA00022475"/>
    </source>
</evidence>
<feature type="transmembrane region" description="Helical" evidence="7">
    <location>
        <begin position="138"/>
        <end position="163"/>
    </location>
</feature>
<evidence type="ECO:0000313" key="9">
    <source>
        <dbReference type="EMBL" id="MBS4194277.1"/>
    </source>
</evidence>
<accession>A0A942TD52</accession>
<sequence>METWIIEIMERFGYIGILFLIAIENIFPPIPSEVILTFGGFMTTKTDLTLVGVLWFATLGSVVGAVVLYGLGHLMNIDRLEIIVDKYGHVLRITKDDLQKADSWFAKYGVWTVFFCRFIPLIRSLISIPAGMAHMNFGLFLFLTAVGTFIWNIILVNLGAALGESWGKIVQIMDVYANIIYIGLIVLVVLLAILFMKKRLSRK</sequence>
<dbReference type="EMBL" id="JAGYPG010000001">
    <property type="protein sequence ID" value="MBS4194277.1"/>
    <property type="molecule type" value="Genomic_DNA"/>
</dbReference>
<keyword evidence="5 7" id="KW-1133">Transmembrane helix</keyword>